<dbReference type="PROSITE" id="PS50088">
    <property type="entry name" value="ANK_REPEAT"/>
    <property type="match status" value="1"/>
</dbReference>
<reference evidence="4" key="1">
    <citation type="submission" date="2023-08" db="EMBL/GenBank/DDBJ databases">
        <authorList>
            <person name="Chen Y."/>
            <person name="Shah S."/>
            <person name="Dougan E. K."/>
            <person name="Thang M."/>
            <person name="Chan C."/>
        </authorList>
    </citation>
    <scope>NUCLEOTIDE SEQUENCE</scope>
</reference>
<protein>
    <recommendedName>
        <fullName evidence="3">EF-hand domain-containing protein</fullName>
    </recommendedName>
</protein>
<dbReference type="PROSITE" id="PS50222">
    <property type="entry name" value="EF_HAND_2"/>
    <property type="match status" value="1"/>
</dbReference>
<evidence type="ECO:0000256" key="2">
    <source>
        <dbReference type="SAM" id="MobiDB-lite"/>
    </source>
</evidence>
<name>A0AA36IQ85_9DINO</name>
<sequence>MSDSGLQALSGYVQQVLGLVVGETEADAEPDFRGVACRGYTVVHGKRSCTGGLEPYHVDTTRNLTWKEREFLFAHRARDDVAEASPLDIGISRAAGQKFTHASSLVVEDASTDPVWLQMPQRSVQVPAMRWVHSAAAAVAERIQYTPADAPVMTGRSLVDFELYIPRGHIRYKQPGLPASTLHRHCRNEILPPLADVLRNAPLYVAAVSAGLICRVSVVAHPEGFEVIITDCESLTRDVLVPFAHATASSSSSRFQKSLDDLLKDSLAEAFSHWIQEADAKGACGWELLWVTPTSATYLLACVEPCLRWPPHPDSIMLAAKAEIRLSPAAFSPALKQALQEVKEESKPARVTTGLFELADVEGDDSPMRRSPSKVLGRSASKAGGARSVQHSSTTVSWAQNPEEVEFPAVDVAKHQRYIAKVQDALAAELALAMGVQTEDVIVSSIEQDEDGNWKAVFSANATRQEMEAAMSGNRDESYPMKGPDQRVRRLAESMESGRISKDSRFQMLKHVDGNSQLNEIERLQITDALAWCRGLGGFTEEDTRRLAGIFLTPEVLHRKAYSGKGLQGQDLKRLREAGFTDHDLRRLGLLGYGLSEDEVSRLEQAGFKAEALQRRLLLGDVFTKEEQARLRTEGLPLERVRKLLAGTGKFSKSEKERLADVDLPESEVRRRLIMGEDFDEDELARLDSVDMPLYELRRRILQDELFSTEERLRLEVVGLEEADIQQRLADREKFSHDEMFSLESAGFDVEDLHRRVHGESCFSQTELQRLELIGMSEDRVVQQLLSGEEFSAEELHWLETGGFSLAKLTRRVFGTSNPTREDGELSRSFWMGPIEEEAPPLDNTSMAVAMQRLMTNQELLSEDEHKRLEMVGLPLEIMQQRLAAGEDFTADELQRLDSAGLSQSLRRLSTGLSDEDKQKLESYGLPMEEIERRIQEGGDFTAEEVDRLQTLGFDSVEDLQSFVIADSENRADDFEGEVIFKTKSNKVRTPMAGPLTGELAVLLTERYISEEKSATTAMQGLCLEHLIGAARIAADDPTEVTLAELAKAIAAALRAEIGGQEIEEASELLQMLRAYYLLQLLEAAVESEDMSQLAVMLEAVDSKVKALGLLKKDSFSEEASGMLLSFYPRELDARPALQGLIQRAHAKQDKALAEAKLEEAMQHVAQCQLTNIIQIQQCSALLQEAMQRGEEAGASPVLLYTAEDLLKDLKDRKARFDEFHAERIAAWHHLQQSTHTLYASVSQNLKDKKELQAALAKRSPKVPSGFKEELPVVTCTVSKSLSATLDHFLEIGLAATEDVQAETENLNELLTHVAGLNAFFQLPTPTDVFQLHDRKNDLAGLLPRFAELIGSASPPVGPIPALLKDCCRDAEKLLECWEKIVLEAMPKGLHQAILSGSSELVECCLFVCGDKSSVLAQVRDEYNGGAVHVAAKHGHWQVIEVVIANGADAHSANSIQQSALDVAIEALHKSNAEIDPDVELTRRLQETIDFLDRKHHVISYEYVKYQKRNVWFKRPETMLKWLRLKQLLEHHFENLKKAFLEIDTNHSGGIVKYEWEAMFGSEGQAKDALAAADLESHDVFGMLDGLDIEGKDLESACRWKLAIKPVSLGLIRMWQKGIAGQNHHRSHPKSVVTETIE</sequence>
<proteinExistence type="predicted"/>
<dbReference type="SUPFAM" id="SSF48403">
    <property type="entry name" value="Ankyrin repeat"/>
    <property type="match status" value="1"/>
</dbReference>
<keyword evidence="5" id="KW-1185">Reference proteome</keyword>
<feature type="repeat" description="ANK" evidence="1">
    <location>
        <begin position="1423"/>
        <end position="1455"/>
    </location>
</feature>
<keyword evidence="1" id="KW-0040">ANK repeat</keyword>
<evidence type="ECO:0000256" key="1">
    <source>
        <dbReference type="PROSITE-ProRule" id="PRU00023"/>
    </source>
</evidence>
<dbReference type="InterPro" id="IPR036770">
    <property type="entry name" value="Ankyrin_rpt-contain_sf"/>
</dbReference>
<dbReference type="EMBL" id="CAUJNA010002236">
    <property type="protein sequence ID" value="CAJ1391987.1"/>
    <property type="molecule type" value="Genomic_DNA"/>
</dbReference>
<feature type="domain" description="EF-hand" evidence="3">
    <location>
        <begin position="1531"/>
        <end position="1566"/>
    </location>
</feature>
<evidence type="ECO:0000313" key="5">
    <source>
        <dbReference type="Proteomes" id="UP001178507"/>
    </source>
</evidence>
<comment type="caution">
    <text evidence="4">The sequence shown here is derived from an EMBL/GenBank/DDBJ whole genome shotgun (WGS) entry which is preliminary data.</text>
</comment>
<dbReference type="GO" id="GO:0005509">
    <property type="term" value="F:calcium ion binding"/>
    <property type="evidence" value="ECO:0007669"/>
    <property type="project" value="InterPro"/>
</dbReference>
<dbReference type="InterPro" id="IPR002110">
    <property type="entry name" value="Ankyrin_rpt"/>
</dbReference>
<gene>
    <name evidence="4" type="ORF">EVOR1521_LOCUS17197</name>
</gene>
<accession>A0AA36IQ85</accession>
<feature type="region of interest" description="Disordered" evidence="2">
    <location>
        <begin position="362"/>
        <end position="397"/>
    </location>
</feature>
<evidence type="ECO:0000259" key="3">
    <source>
        <dbReference type="PROSITE" id="PS50222"/>
    </source>
</evidence>
<dbReference type="InterPro" id="IPR002048">
    <property type="entry name" value="EF_hand_dom"/>
</dbReference>
<dbReference type="Proteomes" id="UP001178507">
    <property type="component" value="Unassembled WGS sequence"/>
</dbReference>
<organism evidence="4 5">
    <name type="scientific">Effrenium voratum</name>
    <dbReference type="NCBI Taxonomy" id="2562239"/>
    <lineage>
        <taxon>Eukaryota</taxon>
        <taxon>Sar</taxon>
        <taxon>Alveolata</taxon>
        <taxon>Dinophyceae</taxon>
        <taxon>Suessiales</taxon>
        <taxon>Symbiodiniaceae</taxon>
        <taxon>Effrenium</taxon>
    </lineage>
</organism>
<dbReference type="Gene3D" id="1.25.40.20">
    <property type="entry name" value="Ankyrin repeat-containing domain"/>
    <property type="match status" value="1"/>
</dbReference>
<evidence type="ECO:0000313" key="4">
    <source>
        <dbReference type="EMBL" id="CAJ1391987.1"/>
    </source>
</evidence>